<evidence type="ECO:0000256" key="1">
    <source>
        <dbReference type="ARBA" id="ARBA00004651"/>
    </source>
</evidence>
<dbReference type="PANTHER" id="PTHR42643">
    <property type="entry name" value="IONOTROPIC RECEPTOR 20A-RELATED"/>
    <property type="match status" value="1"/>
</dbReference>
<evidence type="ECO:0000256" key="3">
    <source>
        <dbReference type="ARBA" id="ARBA00022692"/>
    </source>
</evidence>
<dbReference type="AlphaFoldDB" id="A0ABD2MNP8"/>
<keyword evidence="4 8" id="KW-1133">Transmembrane helix</keyword>
<keyword evidence="5 8" id="KW-0472">Membrane</keyword>
<feature type="transmembrane region" description="Helical" evidence="8">
    <location>
        <begin position="278"/>
        <end position="297"/>
    </location>
</feature>
<reference evidence="9 10" key="1">
    <citation type="journal article" date="2021" name="BMC Biol.">
        <title>Horizontally acquired antibacterial genes associated with adaptive radiation of ladybird beetles.</title>
        <authorList>
            <person name="Li H.S."/>
            <person name="Tang X.F."/>
            <person name="Huang Y.H."/>
            <person name="Xu Z.Y."/>
            <person name="Chen M.L."/>
            <person name="Du X.Y."/>
            <person name="Qiu B.Y."/>
            <person name="Chen P.T."/>
            <person name="Zhang W."/>
            <person name="Slipinski A."/>
            <person name="Escalona H.E."/>
            <person name="Waterhouse R.M."/>
            <person name="Zwick A."/>
            <person name="Pang H."/>
        </authorList>
    </citation>
    <scope>NUCLEOTIDE SEQUENCE [LARGE SCALE GENOMIC DNA]</scope>
    <source>
        <strain evidence="9">SYSU2018</strain>
    </source>
</reference>
<dbReference type="InterPro" id="IPR052192">
    <property type="entry name" value="Insect_Ionotropic_Sensory_Rcpt"/>
</dbReference>
<evidence type="ECO:0000313" key="10">
    <source>
        <dbReference type="Proteomes" id="UP001516400"/>
    </source>
</evidence>
<proteinExistence type="predicted"/>
<sequence length="558" mass="66098">MIPASILQCINIIVQITWNQKNPIVVVGEESGFNFPVLRLNVRKPYELGRNFQPPNYYIFYNLNNTETGKFFFHTVKNYWFEPSARFLFVGTNFSTRMISFIAKYYIFEVTFLDINSGKISTYYPYKDSSLQKIDVEVKIIGFCDSSISTLEKYDLFPPKIPQKWINSILRILYLSTSTFSTCIHCKRRYKGIESEMFIMIFKHLNIRITAEKYVNQLYAERMLIEYKYDMIFGTQSALEWFSNMDVTNSYLQEDIVYFVANPLPLPRWKYYLTIFEVNVWYSWLVTIMIISAIWIWKTYVNDQKIEMVSFLRIPISMFVLFLGQSIDLQSKSFCRKILISCIIFLITFMNFFFGTRLTYLLNGFNYGDVIDSVEKIKENHLYIGGLRGTYIWAIQSLETRGYPKRYYIDCTEHYVSCLERTMFKKDMAYVGSVREIQRFEKKMYHMALLSQIRPPLYSAKFVAFFSKGHPVFPTMNKLLFRLVESGIVTKIVKRYDRLLRRYMVPLGVKKLSFDHMVVPLVLWFAGIFMAILFLSFEFAALRFGIFRNFLNNVISSQ</sequence>
<organism evidence="9 10">
    <name type="scientific">Cryptolaemus montrouzieri</name>
    <dbReference type="NCBI Taxonomy" id="559131"/>
    <lineage>
        <taxon>Eukaryota</taxon>
        <taxon>Metazoa</taxon>
        <taxon>Ecdysozoa</taxon>
        <taxon>Arthropoda</taxon>
        <taxon>Hexapoda</taxon>
        <taxon>Insecta</taxon>
        <taxon>Pterygota</taxon>
        <taxon>Neoptera</taxon>
        <taxon>Endopterygota</taxon>
        <taxon>Coleoptera</taxon>
        <taxon>Polyphaga</taxon>
        <taxon>Cucujiformia</taxon>
        <taxon>Coccinelloidea</taxon>
        <taxon>Coccinellidae</taxon>
        <taxon>Scymninae</taxon>
        <taxon>Scymnini</taxon>
        <taxon>Cryptolaemus</taxon>
    </lineage>
</organism>
<gene>
    <name evidence="9" type="ORF">HHI36_007095</name>
</gene>
<keyword evidence="10" id="KW-1185">Reference proteome</keyword>
<dbReference type="SUPFAM" id="SSF53850">
    <property type="entry name" value="Periplasmic binding protein-like II"/>
    <property type="match status" value="1"/>
</dbReference>
<comment type="subcellular location">
    <subcellularLocation>
        <location evidence="1">Cell membrane</location>
        <topology evidence="1">Multi-pass membrane protein</topology>
    </subcellularLocation>
</comment>
<evidence type="ECO:0000256" key="5">
    <source>
        <dbReference type="ARBA" id="ARBA00023136"/>
    </source>
</evidence>
<keyword evidence="3 8" id="KW-0812">Transmembrane</keyword>
<accession>A0ABD2MNP8</accession>
<evidence type="ECO:0000256" key="6">
    <source>
        <dbReference type="ARBA" id="ARBA00023170"/>
    </source>
</evidence>
<dbReference type="GO" id="GO:0005886">
    <property type="term" value="C:plasma membrane"/>
    <property type="evidence" value="ECO:0007669"/>
    <property type="project" value="UniProtKB-SubCell"/>
</dbReference>
<dbReference type="EMBL" id="JABFTP020000021">
    <property type="protein sequence ID" value="KAL3267958.1"/>
    <property type="molecule type" value="Genomic_DNA"/>
</dbReference>
<feature type="transmembrane region" description="Helical" evidence="8">
    <location>
        <begin position="339"/>
        <end position="360"/>
    </location>
</feature>
<evidence type="ECO:0000256" key="2">
    <source>
        <dbReference type="ARBA" id="ARBA00022475"/>
    </source>
</evidence>
<name>A0ABD2MNP8_9CUCU</name>
<feature type="transmembrane region" description="Helical" evidence="8">
    <location>
        <begin position="309"/>
        <end position="327"/>
    </location>
</feature>
<keyword evidence="6" id="KW-0675">Receptor</keyword>
<evidence type="ECO:0008006" key="11">
    <source>
        <dbReference type="Google" id="ProtNLM"/>
    </source>
</evidence>
<keyword evidence="7" id="KW-0325">Glycoprotein</keyword>
<evidence type="ECO:0000313" key="9">
    <source>
        <dbReference type="EMBL" id="KAL3267958.1"/>
    </source>
</evidence>
<dbReference type="PANTHER" id="PTHR42643:SF30">
    <property type="entry name" value="IONOTROPIC RECEPTOR 40A-RELATED"/>
    <property type="match status" value="1"/>
</dbReference>
<dbReference type="Proteomes" id="UP001516400">
    <property type="component" value="Unassembled WGS sequence"/>
</dbReference>
<keyword evidence="2" id="KW-1003">Cell membrane</keyword>
<evidence type="ECO:0000256" key="8">
    <source>
        <dbReference type="SAM" id="Phobius"/>
    </source>
</evidence>
<protein>
    <recommendedName>
        <fullName evidence="11">Ionotropic receptor</fullName>
    </recommendedName>
</protein>
<feature type="transmembrane region" description="Helical" evidence="8">
    <location>
        <begin position="521"/>
        <end position="542"/>
    </location>
</feature>
<evidence type="ECO:0000256" key="4">
    <source>
        <dbReference type="ARBA" id="ARBA00022989"/>
    </source>
</evidence>
<evidence type="ECO:0000256" key="7">
    <source>
        <dbReference type="ARBA" id="ARBA00023180"/>
    </source>
</evidence>
<comment type="caution">
    <text evidence="9">The sequence shown here is derived from an EMBL/GenBank/DDBJ whole genome shotgun (WGS) entry which is preliminary data.</text>
</comment>